<organism evidence="2 3">
    <name type="scientific">Portunus trituberculatus</name>
    <name type="common">Swimming crab</name>
    <name type="synonym">Neptunus trituberculatus</name>
    <dbReference type="NCBI Taxonomy" id="210409"/>
    <lineage>
        <taxon>Eukaryota</taxon>
        <taxon>Metazoa</taxon>
        <taxon>Ecdysozoa</taxon>
        <taxon>Arthropoda</taxon>
        <taxon>Crustacea</taxon>
        <taxon>Multicrustacea</taxon>
        <taxon>Malacostraca</taxon>
        <taxon>Eumalacostraca</taxon>
        <taxon>Eucarida</taxon>
        <taxon>Decapoda</taxon>
        <taxon>Pleocyemata</taxon>
        <taxon>Brachyura</taxon>
        <taxon>Eubrachyura</taxon>
        <taxon>Portunoidea</taxon>
        <taxon>Portunidae</taxon>
        <taxon>Portuninae</taxon>
        <taxon>Portunus</taxon>
    </lineage>
</organism>
<evidence type="ECO:0000256" key="1">
    <source>
        <dbReference type="SAM" id="MobiDB-lite"/>
    </source>
</evidence>
<evidence type="ECO:0000313" key="2">
    <source>
        <dbReference type="EMBL" id="MPC74465.1"/>
    </source>
</evidence>
<feature type="region of interest" description="Disordered" evidence="1">
    <location>
        <begin position="1"/>
        <end position="39"/>
    </location>
</feature>
<sequence>MGREFAQLVVPPACQPLSRPQQRFPDSPRTNSTPCLPTPRGATAMHLTRTSLHGVLHSFDQD</sequence>
<name>A0A5B7HX92_PORTR</name>
<keyword evidence="3" id="KW-1185">Reference proteome</keyword>
<proteinExistence type="predicted"/>
<gene>
    <name evidence="2" type="ORF">E2C01_068824</name>
</gene>
<dbReference type="EMBL" id="VSRR010038974">
    <property type="protein sequence ID" value="MPC74465.1"/>
    <property type="molecule type" value="Genomic_DNA"/>
</dbReference>
<accession>A0A5B7HX92</accession>
<dbReference type="AlphaFoldDB" id="A0A5B7HX92"/>
<protein>
    <submittedName>
        <fullName evidence="2">Uncharacterized protein</fullName>
    </submittedName>
</protein>
<comment type="caution">
    <text evidence="2">The sequence shown here is derived from an EMBL/GenBank/DDBJ whole genome shotgun (WGS) entry which is preliminary data.</text>
</comment>
<dbReference type="Proteomes" id="UP000324222">
    <property type="component" value="Unassembled WGS sequence"/>
</dbReference>
<reference evidence="2 3" key="1">
    <citation type="submission" date="2019-05" db="EMBL/GenBank/DDBJ databases">
        <title>Another draft genome of Portunus trituberculatus and its Hox gene families provides insights of decapod evolution.</title>
        <authorList>
            <person name="Jeong J.-H."/>
            <person name="Song I."/>
            <person name="Kim S."/>
            <person name="Choi T."/>
            <person name="Kim D."/>
            <person name="Ryu S."/>
            <person name="Kim W."/>
        </authorList>
    </citation>
    <scope>NUCLEOTIDE SEQUENCE [LARGE SCALE GENOMIC DNA]</scope>
    <source>
        <tissue evidence="2">Muscle</tissue>
    </source>
</reference>
<evidence type="ECO:0000313" key="3">
    <source>
        <dbReference type="Proteomes" id="UP000324222"/>
    </source>
</evidence>